<reference evidence="2 3" key="2">
    <citation type="submission" date="2018-03" db="EMBL/GenBank/DDBJ databases">
        <authorList>
            <person name="Keele B.F."/>
        </authorList>
    </citation>
    <scope>NUCLEOTIDE SEQUENCE [LARGE SCALE GENOMIC DNA]</scope>
    <source>
        <strain evidence="2 3">D13</strain>
    </source>
</reference>
<dbReference type="KEGG" id="xba:C7S18_10735"/>
<feature type="transmembrane region" description="Helical" evidence="1">
    <location>
        <begin position="1019"/>
        <end position="1037"/>
    </location>
</feature>
<dbReference type="EMBL" id="CP027860">
    <property type="protein sequence ID" value="AVP97645.1"/>
    <property type="molecule type" value="Genomic_DNA"/>
</dbReference>
<dbReference type="OrthoDB" id="5287122at2"/>
<dbReference type="SUPFAM" id="SSF82693">
    <property type="entry name" value="Multidrug efflux transporter AcrB pore domain, PN1, PN2, PC1 and PC2 subdomains"/>
    <property type="match status" value="2"/>
</dbReference>
<keyword evidence="1" id="KW-0812">Transmembrane</keyword>
<dbReference type="PANTHER" id="PTHR32063">
    <property type="match status" value="1"/>
</dbReference>
<evidence type="ECO:0000313" key="3">
    <source>
        <dbReference type="Proteomes" id="UP000241074"/>
    </source>
</evidence>
<keyword evidence="1" id="KW-1133">Transmembrane helix</keyword>
<dbReference type="GO" id="GO:0005886">
    <property type="term" value="C:plasma membrane"/>
    <property type="evidence" value="ECO:0007669"/>
    <property type="project" value="TreeGrafter"/>
</dbReference>
<feature type="transmembrane region" description="Helical" evidence="1">
    <location>
        <begin position="524"/>
        <end position="548"/>
    </location>
</feature>
<dbReference type="SUPFAM" id="SSF82866">
    <property type="entry name" value="Multidrug efflux transporter AcrB transmembrane domain"/>
    <property type="match status" value="2"/>
</dbReference>
<dbReference type="Pfam" id="PF00873">
    <property type="entry name" value="ACR_tran"/>
    <property type="match status" value="2"/>
</dbReference>
<dbReference type="AlphaFoldDB" id="A0A2P1PS39"/>
<feature type="transmembrane region" description="Helical" evidence="1">
    <location>
        <begin position="1049"/>
        <end position="1070"/>
    </location>
</feature>
<feature type="transmembrane region" description="Helical" evidence="1">
    <location>
        <begin position="594"/>
        <end position="614"/>
    </location>
</feature>
<feature type="transmembrane region" description="Helical" evidence="1">
    <location>
        <begin position="944"/>
        <end position="964"/>
    </location>
</feature>
<accession>A0A2P1PS39</accession>
<keyword evidence="3" id="KW-1185">Reference proteome</keyword>
<evidence type="ECO:0000256" key="1">
    <source>
        <dbReference type="SAM" id="Phobius"/>
    </source>
</evidence>
<reference evidence="2 3" key="1">
    <citation type="submission" date="2018-03" db="EMBL/GenBank/DDBJ databases">
        <title>Ahniella affigens gen. nov., sp. nov., a gammaproteobacterium isolated from sandy soil near a stream.</title>
        <authorList>
            <person name="Ko Y."/>
            <person name="Kim J.-H."/>
        </authorList>
    </citation>
    <scope>NUCLEOTIDE SEQUENCE [LARGE SCALE GENOMIC DNA]</scope>
    <source>
        <strain evidence="2 3">D13</strain>
    </source>
</reference>
<dbReference type="Gene3D" id="1.20.1640.10">
    <property type="entry name" value="Multidrug efflux transporter AcrB transmembrane domain"/>
    <property type="match status" value="2"/>
</dbReference>
<feature type="transmembrane region" description="Helical" evidence="1">
    <location>
        <begin position="366"/>
        <end position="386"/>
    </location>
</feature>
<feature type="transmembrane region" description="Helical" evidence="1">
    <location>
        <begin position="437"/>
        <end position="458"/>
    </location>
</feature>
<dbReference type="GO" id="GO:0042910">
    <property type="term" value="F:xenobiotic transmembrane transporter activity"/>
    <property type="evidence" value="ECO:0007669"/>
    <property type="project" value="TreeGrafter"/>
</dbReference>
<dbReference type="PRINTS" id="PR00702">
    <property type="entry name" value="ACRIFLAVINRP"/>
</dbReference>
<feature type="transmembrane region" description="Helical" evidence="1">
    <location>
        <begin position="913"/>
        <end position="932"/>
    </location>
</feature>
<dbReference type="Gene3D" id="3.30.70.1320">
    <property type="entry name" value="Multidrug efflux transporter AcrB pore domain like"/>
    <property type="match status" value="1"/>
</dbReference>
<dbReference type="Gene3D" id="3.30.70.1430">
    <property type="entry name" value="Multidrug efflux transporter AcrB pore domain"/>
    <property type="match status" value="2"/>
</dbReference>
<feature type="transmembrane region" description="Helical" evidence="1">
    <location>
        <begin position="392"/>
        <end position="416"/>
    </location>
</feature>
<feature type="transmembrane region" description="Helical" evidence="1">
    <location>
        <begin position="12"/>
        <end position="30"/>
    </location>
</feature>
<organism evidence="2 3">
    <name type="scientific">Ahniella affigens</name>
    <dbReference type="NCBI Taxonomy" id="2021234"/>
    <lineage>
        <taxon>Bacteria</taxon>
        <taxon>Pseudomonadati</taxon>
        <taxon>Pseudomonadota</taxon>
        <taxon>Gammaproteobacteria</taxon>
        <taxon>Lysobacterales</taxon>
        <taxon>Rhodanobacteraceae</taxon>
        <taxon>Ahniella</taxon>
    </lineage>
</organism>
<dbReference type="InterPro" id="IPR027463">
    <property type="entry name" value="AcrB_DN_DC_subdom"/>
</dbReference>
<dbReference type="Gene3D" id="3.30.70.1440">
    <property type="entry name" value="Multidrug efflux transporter AcrB pore domain"/>
    <property type="match status" value="1"/>
</dbReference>
<dbReference type="InterPro" id="IPR001036">
    <property type="entry name" value="Acrflvin-R"/>
</dbReference>
<feature type="transmembrane region" description="Helical" evidence="1">
    <location>
        <begin position="470"/>
        <end position="492"/>
    </location>
</feature>
<feature type="transmembrane region" description="Helical" evidence="1">
    <location>
        <begin position="340"/>
        <end position="359"/>
    </location>
</feature>
<dbReference type="Proteomes" id="UP000241074">
    <property type="component" value="Chromosome"/>
</dbReference>
<dbReference type="RefSeq" id="WP_106891565.1">
    <property type="nucleotide sequence ID" value="NZ_CP027860.1"/>
</dbReference>
<gene>
    <name evidence="2" type="ORF">C7S18_10735</name>
</gene>
<proteinExistence type="predicted"/>
<evidence type="ECO:0000313" key="2">
    <source>
        <dbReference type="EMBL" id="AVP97645.1"/>
    </source>
</evidence>
<protein>
    <submittedName>
        <fullName evidence="2">Acriflavin resistance protein</fullName>
    </submittedName>
</protein>
<name>A0A2P1PS39_9GAMM</name>
<dbReference type="PANTHER" id="PTHR32063:SF0">
    <property type="entry name" value="SWARMING MOTILITY PROTEIN SWRC"/>
    <property type="match status" value="1"/>
</dbReference>
<dbReference type="SUPFAM" id="SSF82714">
    <property type="entry name" value="Multidrug efflux transporter AcrB TolC docking domain, DN and DC subdomains"/>
    <property type="match status" value="2"/>
</dbReference>
<feature type="transmembrane region" description="Helical" evidence="1">
    <location>
        <begin position="970"/>
        <end position="991"/>
    </location>
</feature>
<feature type="transmembrane region" description="Helical" evidence="1">
    <location>
        <begin position="554"/>
        <end position="574"/>
    </location>
</feature>
<sequence>MSIIATATRRRVTIGMATLTAVLFGLIALSELKITLLPDLSYPTLTVRTEYTGAAPVEIENLITEQVEEALGVVKNVRRIRSVSRASQSDVVLEFIWGTNMDMAALEVREKLELIQLPLDVRKPTLLRFDPSTQPVLRYGLLGASKGDTFNEAELKQLRRYADEQLKKRIEPISGVAAVKIGGGLEDEIQVEIDQQKLKQLNIDVSTVIERLRAENVNISGGRLDEGSQRFLVRTINQFANVTEIGNMLLLPNSNATIRLKDVANVRQGYKERESIIRVDGREAVELAVYKEGDANTVAVADLVNGLTKRLEDDKQLPTGASLVRIDDQSRFIKSSLDEVYSNALLGGLLSILVIFLYLRDVRATVVIGLSLPVSIIATFFFMAQFGLTLNIMSLGGLALATGMVVDAAIVVLENIQRLRDAGMGIVQAAIKGTQEVGMAVTASVLTSVAVFLPLVFVEGVAGQLFRDQALTVSISLLASLVVSLTLIPMLASLEQVGVAALDAASADPAPTPTARREGLFMRIVRGAISGFAKVLRFVFVFVAKWLIRAFRGLGWLLGLVLNPAAKWVMAMQVKQENAYAALLPWVLRNPIKVLGTAIAALVLAVAMIPGLGLDLVPQLAQGQFEATLKLPPGTPLAETDSVVRAMEATKDERIATIYGVSGSGTRLDANPTESGENVARLIVTMPPGSRRAEEEAAMDALRVKARQLGITDATFARPALLNFTTPLEVELASYDLERLQRAGKLVAAALAQNDRFADVKSSVESGQPEIQIRFDQERAAALGLSTREIADQVVQKVRGEVATRHTFGDRKIDVLVRARADDRASVEDIKNLIVNPASDRPVTLLAVADVVATEGPGEIRRSDQERVALVSANLAYGDLGTAGSEASRIISGLQLPAGVSFRVSGQSEELKASTNSLIFALALAVFLVYLVMASQFESLLHPFVILFSIPLAIVGCVFGLKLFGMPISVIAGIGIIMLAGIVVNNAIVLIDRVNQLRGEGVSKFDALIEGARSRLRPIAMTTVTTLVGFLPLALGLGDGAEIRQPMAITVIAGLSVSTLLTLLVIPVMYNLMDRRSDAEYVAVAAREAKDRQEAESAQHLTH</sequence>
<keyword evidence="1" id="KW-0472">Membrane</keyword>
<dbReference type="Gene3D" id="3.30.2090.10">
    <property type="entry name" value="Multidrug efflux transporter AcrB TolC docking domain, DN and DC subdomains"/>
    <property type="match status" value="2"/>
</dbReference>